<dbReference type="Pfam" id="PF08367">
    <property type="entry name" value="M16C_assoc"/>
    <property type="match status" value="1"/>
</dbReference>
<evidence type="ECO:0000256" key="7">
    <source>
        <dbReference type="ARBA" id="ARBA00022801"/>
    </source>
</evidence>
<dbReference type="GeneID" id="108043757"/>
<evidence type="ECO:0000256" key="6">
    <source>
        <dbReference type="ARBA" id="ARBA00022723"/>
    </source>
</evidence>
<dbReference type="FunFam" id="3.30.830.10:FF:000009">
    <property type="entry name" value="Presequence protease, mitochondrial"/>
    <property type="match status" value="1"/>
</dbReference>
<evidence type="ECO:0000256" key="11">
    <source>
        <dbReference type="ARBA" id="ARBA00023128"/>
    </source>
</evidence>
<name>A0A6P4EIM5_DRORH</name>
<dbReference type="OrthoDB" id="10250783at2759"/>
<dbReference type="FunFam" id="3.30.830.10:FF:000011">
    <property type="entry name" value="Presequence protease, mitochondrial"/>
    <property type="match status" value="1"/>
</dbReference>
<keyword evidence="5 13" id="KW-0645">Protease</keyword>
<keyword evidence="11" id="KW-0496">Mitochondrion</keyword>
<comment type="subcellular location">
    <subcellularLocation>
        <location evidence="2">Mitochondrion</location>
    </subcellularLocation>
</comment>
<evidence type="ECO:0000256" key="1">
    <source>
        <dbReference type="ARBA" id="ARBA00001947"/>
    </source>
</evidence>
<dbReference type="Pfam" id="PF22516">
    <property type="entry name" value="PreP_C"/>
    <property type="match status" value="1"/>
</dbReference>
<accession>A0A6P4EIM5</accession>
<dbReference type="PANTHER" id="PTHR43016:SF13">
    <property type="entry name" value="PRESEQUENCE PROTEASE, MITOCHONDRIAL"/>
    <property type="match status" value="1"/>
</dbReference>
<dbReference type="AlphaFoldDB" id="A0A6P4EIM5"/>
<dbReference type="PANTHER" id="PTHR43016">
    <property type="entry name" value="PRESEQUENCE PROTEASE"/>
    <property type="match status" value="1"/>
</dbReference>
<evidence type="ECO:0000256" key="10">
    <source>
        <dbReference type="ARBA" id="ARBA00023049"/>
    </source>
</evidence>
<keyword evidence="9" id="KW-0809">Transit peptide</keyword>
<evidence type="ECO:0000256" key="4">
    <source>
        <dbReference type="ARBA" id="ARBA00020167"/>
    </source>
</evidence>
<keyword evidence="6" id="KW-0479">Metal-binding</keyword>
<proteinExistence type="inferred from homology"/>
<dbReference type="GO" id="GO:0005759">
    <property type="term" value="C:mitochondrial matrix"/>
    <property type="evidence" value="ECO:0007669"/>
    <property type="project" value="TreeGrafter"/>
</dbReference>
<evidence type="ECO:0000256" key="3">
    <source>
        <dbReference type="ARBA" id="ARBA00007575"/>
    </source>
</evidence>
<evidence type="ECO:0000256" key="2">
    <source>
        <dbReference type="ARBA" id="ARBA00004173"/>
    </source>
</evidence>
<dbReference type="RefSeq" id="XP_016978055.2">
    <property type="nucleotide sequence ID" value="XM_017122566.2"/>
</dbReference>
<keyword evidence="8" id="KW-0862">Zinc</keyword>
<keyword evidence="10" id="KW-0482">Metalloprotease</keyword>
<dbReference type="SMART" id="SM01264">
    <property type="entry name" value="M16C_associated"/>
    <property type="match status" value="1"/>
</dbReference>
<keyword evidence="7" id="KW-0378">Hydrolase</keyword>
<sequence length="1033" mass="118672">MLSRLKLLRSANPQILRAQFLTSTFKSVSTLDKMTETKAKEAKLFSHNKVTFPRVIHQREYKYTEGKVYHGFRCERVDHISDFELTSYTLRHEGTGMELWHIDRSDANKVFSISFRTTPFDSTGLPHILEHLVLCGSKRYPVRDPFFKMLNRSVATFMNAMTGPDYTIYPFSTMNEIDYRNLQHIYLDAVFRPNLKYLDFLQEGWRLENKDIHDRDTQIVIKGVVYNEMKGAFAENAQVFGQNLLNNILPDHTYKHVSGGNPLEIPKLTHTDLVDFHRKYYHPSNSRVFSYGLLDLSKTLAILDKDYLSDQRCIDSSYSLIPPQERWIQPRNVHISSRLDNMGATINRQNQIAIALLMCDATNIQESFELHVLSEILIRGPNSVFYKNLIEPNFSGGYNQSTGYSSDTKDTAFVVGLQDLRVEDFTKFIELFDKTIFKAMNDGFESQHVESVLHNLELSLKHQSPFFGNTLLFNSTALWNYEGDVVSNLRVTEMISRLRESLSHKKTYFQDKIKQYFVNNNHRLTLTMSADELYEENFKQAEFELLNQKVKSLDKKKLKEIHENGLILDAFQKAKPNTEVLPCLSINDVSKPPKLPKILIQSIQNVQTQICKVSTNDITYFKCLFNITDLSQEETLLVPLFCSVISALGTGKYNYREFDTLVFSKTGGIDFKLNLIENVEDAKSYGLSVMMSSHALDKNVPDMFGLCQELFHNFKFDDSERVKMLIENYISNISVGVASSGHLYAMLGATALVSNAGKLKSLLSGVDHIEFMKNFVQQTNMLEICDKLRSIGTKIFNKNNMRGAINSTESYLPSAINHYRNFLQALPEFKKTNKISMINFYSPSCQQYVMNIPVNYCAKAFFTVPYMHQDHPSLRVLAKFVSTKYLLPLVREQNGAYGAGAKISSDGIFSFYSYRDPHSTKTLDAFEKTYEWLRSERQMIDPQSIFEAKLGVLQQLDSPIAPGNIGVDNFIYEVSQENFEKYRSGILSVTIDDLLDTIEKYFRKPPNHYGKCILGPANKQLELETSQKWKIIN</sequence>
<dbReference type="Pfam" id="PF05193">
    <property type="entry name" value="Peptidase_M16_C"/>
    <property type="match status" value="1"/>
</dbReference>
<evidence type="ECO:0000256" key="5">
    <source>
        <dbReference type="ARBA" id="ARBA00022670"/>
    </source>
</evidence>
<dbReference type="InterPro" id="IPR013578">
    <property type="entry name" value="Peptidase_M16C_assoc"/>
</dbReference>
<dbReference type="GO" id="GO:0004222">
    <property type="term" value="F:metalloendopeptidase activity"/>
    <property type="evidence" value="ECO:0007669"/>
    <property type="project" value="TreeGrafter"/>
</dbReference>
<evidence type="ECO:0000256" key="8">
    <source>
        <dbReference type="ARBA" id="ARBA00022833"/>
    </source>
</evidence>
<comment type="similarity">
    <text evidence="3">Belongs to the peptidase M16 family. PreP subfamily.</text>
</comment>
<comment type="cofactor">
    <cofactor evidence="1">
        <name>Zn(2+)</name>
        <dbReference type="ChEBI" id="CHEBI:29105"/>
    </cofactor>
</comment>
<feature type="domain" description="Peptidase M16C associated" evidence="12">
    <location>
        <begin position="528"/>
        <end position="775"/>
    </location>
</feature>
<dbReference type="Gene3D" id="3.30.830.10">
    <property type="entry name" value="Metalloenzyme, LuxS/M16 peptidase-like"/>
    <property type="match status" value="4"/>
</dbReference>
<evidence type="ECO:0000259" key="12">
    <source>
        <dbReference type="SMART" id="SM01264"/>
    </source>
</evidence>
<evidence type="ECO:0000256" key="9">
    <source>
        <dbReference type="ARBA" id="ARBA00022946"/>
    </source>
</evidence>
<gene>
    <name evidence="13" type="primary">LOC108043757</name>
</gene>
<evidence type="ECO:0000313" key="13">
    <source>
        <dbReference type="RefSeq" id="XP_016978055.1"/>
    </source>
</evidence>
<dbReference type="InterPro" id="IPR011249">
    <property type="entry name" value="Metalloenz_LuxS/M16"/>
</dbReference>
<dbReference type="FunFam" id="3.30.830.10:FF:000013">
    <property type="entry name" value="Mitochondrial presequence protease"/>
    <property type="match status" value="1"/>
</dbReference>
<dbReference type="InterPro" id="IPR007863">
    <property type="entry name" value="Peptidase_M16_C"/>
</dbReference>
<reference evidence="13" key="1">
    <citation type="submission" date="2025-08" db="UniProtKB">
        <authorList>
            <consortium name="RefSeq"/>
        </authorList>
    </citation>
    <scope>IDENTIFICATION</scope>
</reference>
<dbReference type="InterPro" id="IPR055130">
    <property type="entry name" value="PreP_C"/>
</dbReference>
<dbReference type="GO" id="GO:0046872">
    <property type="term" value="F:metal ion binding"/>
    <property type="evidence" value="ECO:0007669"/>
    <property type="project" value="UniProtKB-KW"/>
</dbReference>
<dbReference type="GO" id="GO:0016485">
    <property type="term" value="P:protein processing"/>
    <property type="evidence" value="ECO:0007669"/>
    <property type="project" value="TreeGrafter"/>
</dbReference>
<organism evidence="13">
    <name type="scientific">Drosophila rhopaloa</name>
    <name type="common">Fruit fly</name>
    <dbReference type="NCBI Taxonomy" id="1041015"/>
    <lineage>
        <taxon>Eukaryota</taxon>
        <taxon>Metazoa</taxon>
        <taxon>Ecdysozoa</taxon>
        <taxon>Arthropoda</taxon>
        <taxon>Hexapoda</taxon>
        <taxon>Insecta</taxon>
        <taxon>Pterygota</taxon>
        <taxon>Neoptera</taxon>
        <taxon>Endopterygota</taxon>
        <taxon>Diptera</taxon>
        <taxon>Brachycera</taxon>
        <taxon>Muscomorpha</taxon>
        <taxon>Ephydroidea</taxon>
        <taxon>Drosophilidae</taxon>
        <taxon>Drosophila</taxon>
        <taxon>Sophophora</taxon>
    </lineage>
</organism>
<protein>
    <recommendedName>
        <fullName evidence="4">Presequence protease, mitochondrial</fullName>
    </recommendedName>
</protein>
<dbReference type="SUPFAM" id="SSF63411">
    <property type="entry name" value="LuxS/MPP-like metallohydrolase"/>
    <property type="match status" value="4"/>
</dbReference>
<dbReference type="RefSeq" id="XP_016978055.1">
    <property type="nucleotide sequence ID" value="XM_017122566.1"/>
</dbReference>